<dbReference type="Proteomes" id="UP001177744">
    <property type="component" value="Unassembled WGS sequence"/>
</dbReference>
<dbReference type="GO" id="GO:0006508">
    <property type="term" value="P:proteolysis"/>
    <property type="evidence" value="ECO:0007669"/>
    <property type="project" value="InterPro"/>
</dbReference>
<dbReference type="GO" id="GO:0004190">
    <property type="term" value="F:aspartic-type endopeptidase activity"/>
    <property type="evidence" value="ECO:0007669"/>
    <property type="project" value="InterPro"/>
</dbReference>
<accession>A0AA40LSQ5</accession>
<name>A0AA40LSQ5_CNENI</name>
<feature type="region of interest" description="Disordered" evidence="1">
    <location>
        <begin position="1"/>
        <end position="20"/>
    </location>
</feature>
<evidence type="ECO:0000313" key="2">
    <source>
        <dbReference type="EMBL" id="KAK1344325.1"/>
    </source>
</evidence>
<dbReference type="PROSITE" id="PS00141">
    <property type="entry name" value="ASP_PROTEASE"/>
    <property type="match status" value="1"/>
</dbReference>
<dbReference type="InterPro" id="IPR001969">
    <property type="entry name" value="Aspartic_peptidase_AS"/>
</dbReference>
<evidence type="ECO:0000313" key="3">
    <source>
        <dbReference type="Proteomes" id="UP001177744"/>
    </source>
</evidence>
<sequence length="72" mass="7802">MELHSFITPAVSEESPPESEQTNMLQILVDTGSSNFAVAGAPHPYIDSYFDTQRSPDQDSGQEVACNRGPCT</sequence>
<dbReference type="AlphaFoldDB" id="A0AA40LSQ5"/>
<organism evidence="2 3">
    <name type="scientific">Cnephaeus nilssonii</name>
    <name type="common">Northern bat</name>
    <name type="synonym">Eptesicus nilssonii</name>
    <dbReference type="NCBI Taxonomy" id="3371016"/>
    <lineage>
        <taxon>Eukaryota</taxon>
        <taxon>Metazoa</taxon>
        <taxon>Chordata</taxon>
        <taxon>Craniata</taxon>
        <taxon>Vertebrata</taxon>
        <taxon>Euteleostomi</taxon>
        <taxon>Mammalia</taxon>
        <taxon>Eutheria</taxon>
        <taxon>Laurasiatheria</taxon>
        <taxon>Chiroptera</taxon>
        <taxon>Yangochiroptera</taxon>
        <taxon>Vespertilionidae</taxon>
        <taxon>Cnephaeus</taxon>
    </lineage>
</organism>
<dbReference type="EMBL" id="JAULJE010000004">
    <property type="protein sequence ID" value="KAK1344325.1"/>
    <property type="molecule type" value="Genomic_DNA"/>
</dbReference>
<feature type="compositionally biased region" description="Polar residues" evidence="1">
    <location>
        <begin position="50"/>
        <end position="61"/>
    </location>
</feature>
<feature type="region of interest" description="Disordered" evidence="1">
    <location>
        <begin position="50"/>
        <end position="72"/>
    </location>
</feature>
<keyword evidence="3" id="KW-1185">Reference proteome</keyword>
<proteinExistence type="predicted"/>
<protein>
    <submittedName>
        <fullName evidence="2">Uncharacterized protein</fullName>
    </submittedName>
</protein>
<reference evidence="2" key="1">
    <citation type="submission" date="2023-06" db="EMBL/GenBank/DDBJ databases">
        <title>Reference genome for the Northern bat (Eptesicus nilssonii), a most northern bat species.</title>
        <authorList>
            <person name="Laine V.N."/>
            <person name="Pulliainen A.T."/>
            <person name="Lilley T.M."/>
        </authorList>
    </citation>
    <scope>NUCLEOTIDE SEQUENCE</scope>
    <source>
        <strain evidence="2">BLF_Eptnil</strain>
        <tissue evidence="2">Kidney</tissue>
    </source>
</reference>
<evidence type="ECO:0000256" key="1">
    <source>
        <dbReference type="SAM" id="MobiDB-lite"/>
    </source>
</evidence>
<gene>
    <name evidence="2" type="ORF">QTO34_014892</name>
</gene>
<comment type="caution">
    <text evidence="2">The sequence shown here is derived from an EMBL/GenBank/DDBJ whole genome shotgun (WGS) entry which is preliminary data.</text>
</comment>